<name>A0A8S1YL46_9CILI</name>
<dbReference type="AlphaFoldDB" id="A0A8S1YL46"/>
<dbReference type="GO" id="GO:0016226">
    <property type="term" value="P:iron-sulfur cluster assembly"/>
    <property type="evidence" value="ECO:0007669"/>
    <property type="project" value="TreeGrafter"/>
</dbReference>
<dbReference type="Pfam" id="PF00400">
    <property type="entry name" value="WD40"/>
    <property type="match status" value="1"/>
</dbReference>
<dbReference type="PANTHER" id="PTHR19920:SF0">
    <property type="entry name" value="CYTOSOLIC IRON-SULFUR PROTEIN ASSEMBLY PROTEIN CIAO1-RELATED"/>
    <property type="match status" value="1"/>
</dbReference>
<feature type="repeat" description="WD" evidence="1">
    <location>
        <begin position="246"/>
        <end position="287"/>
    </location>
</feature>
<dbReference type="PROSITE" id="PS50294">
    <property type="entry name" value="WD_REPEATS_REGION"/>
    <property type="match status" value="1"/>
</dbReference>
<sequence>MFKPKMIENEKDFSLNQRLLCKECLENIELDAKVVGLRTIISLIEENQGKKLEKIQNVIMNEINLIEQLHGIVDQMKSFVIQQFTELITIIMEWIQSLKQQGSQFTQYSFYEELEIMILKQNKADDNLPILINEIQKTNLCWITKFNPKLDYFNQFSQNNTQNKQQQQFRGGEIKLKLIDQSVKQSERCDGIAFDSSGSIMLSTQQADIKVWSFQMEQLNQQKLCDVTIRCWKQQDSTKWISSQPYEEHKLFVKCLLLNSNEDLLFSGSDDESIKVWKVDFNKNILKYIYSLNKYEGYVLALSLNYSETQLVSCAKGKNQIIIWERKEQDKYEFKYFVKQSIQEQGKKVRFIKENQFIWVTSCKEIDKFYVFELKEGVFQEIQEKTIDLVTNNQILDECRFPIMYNKDKNLIIIRHKTYFYIIREMNNGNFKIVDQFNFDSYSIYGNMTNNGQYLVYWDDKKKGYSIYELSNK</sequence>
<dbReference type="InterPro" id="IPR001680">
    <property type="entry name" value="WD40_rpt"/>
</dbReference>
<proteinExistence type="predicted"/>
<dbReference type="PANTHER" id="PTHR19920">
    <property type="entry name" value="WD40 PROTEIN CIAO1"/>
    <property type="match status" value="1"/>
</dbReference>
<reference evidence="2" key="1">
    <citation type="submission" date="2021-01" db="EMBL/GenBank/DDBJ databases">
        <authorList>
            <consortium name="Genoscope - CEA"/>
            <person name="William W."/>
        </authorList>
    </citation>
    <scope>NUCLEOTIDE SEQUENCE</scope>
</reference>
<gene>
    <name evidence="2" type="ORF">PPENT_87.1.T2110002</name>
</gene>
<evidence type="ECO:0000313" key="2">
    <source>
        <dbReference type="EMBL" id="CAD8214403.1"/>
    </source>
</evidence>
<dbReference type="Proteomes" id="UP000689195">
    <property type="component" value="Unassembled WGS sequence"/>
</dbReference>
<dbReference type="EMBL" id="CAJJDO010000211">
    <property type="protein sequence ID" value="CAD8214403.1"/>
    <property type="molecule type" value="Genomic_DNA"/>
</dbReference>
<keyword evidence="1" id="KW-0853">WD repeat</keyword>
<dbReference type="PROSITE" id="PS50082">
    <property type="entry name" value="WD_REPEATS_2"/>
    <property type="match status" value="1"/>
</dbReference>
<organism evidence="2 3">
    <name type="scientific">Paramecium pentaurelia</name>
    <dbReference type="NCBI Taxonomy" id="43138"/>
    <lineage>
        <taxon>Eukaryota</taxon>
        <taxon>Sar</taxon>
        <taxon>Alveolata</taxon>
        <taxon>Ciliophora</taxon>
        <taxon>Intramacronucleata</taxon>
        <taxon>Oligohymenophorea</taxon>
        <taxon>Peniculida</taxon>
        <taxon>Parameciidae</taxon>
        <taxon>Paramecium</taxon>
    </lineage>
</organism>
<keyword evidence="3" id="KW-1185">Reference proteome</keyword>
<dbReference type="SMART" id="SM00320">
    <property type="entry name" value="WD40"/>
    <property type="match status" value="2"/>
</dbReference>
<evidence type="ECO:0000313" key="3">
    <source>
        <dbReference type="Proteomes" id="UP000689195"/>
    </source>
</evidence>
<comment type="caution">
    <text evidence="2">The sequence shown here is derived from an EMBL/GenBank/DDBJ whole genome shotgun (WGS) entry which is preliminary data.</text>
</comment>
<evidence type="ECO:0000256" key="1">
    <source>
        <dbReference type="PROSITE-ProRule" id="PRU00221"/>
    </source>
</evidence>
<dbReference type="OrthoDB" id="412867at2759"/>
<dbReference type="GO" id="GO:0097361">
    <property type="term" value="C:cytosolic [4Fe-4S] assembly targeting complex"/>
    <property type="evidence" value="ECO:0007669"/>
    <property type="project" value="TreeGrafter"/>
</dbReference>
<accession>A0A8S1YL46</accession>
<protein>
    <recommendedName>
        <fullName evidence="4">WD40-repeat-containing domain</fullName>
    </recommendedName>
</protein>
<evidence type="ECO:0008006" key="4">
    <source>
        <dbReference type="Google" id="ProtNLM"/>
    </source>
</evidence>